<feature type="transmembrane region" description="Helical" evidence="6">
    <location>
        <begin position="95"/>
        <end position="118"/>
    </location>
</feature>
<comment type="caution">
    <text evidence="7">The sequence shown here is derived from an EMBL/GenBank/DDBJ whole genome shotgun (WGS) entry which is preliminary data.</text>
</comment>
<evidence type="ECO:0000256" key="6">
    <source>
        <dbReference type="SAM" id="Phobius"/>
    </source>
</evidence>
<keyword evidence="4 6" id="KW-1133">Transmembrane helix</keyword>
<dbReference type="OrthoDB" id="5825228at2759"/>
<dbReference type="PANTHER" id="PTHR47757:SF1">
    <property type="entry name" value="SERPENTINE RECEPTOR, CLASS E (EPSILON)"/>
    <property type="match status" value="1"/>
</dbReference>
<reference evidence="7 8" key="1">
    <citation type="submission" date="2020-04" db="EMBL/GenBank/DDBJ databases">
        <authorList>
            <person name="Laetsch R D."/>
            <person name="Stevens L."/>
            <person name="Kumar S."/>
            <person name="Blaxter L. M."/>
        </authorList>
    </citation>
    <scope>NUCLEOTIDE SEQUENCE [LARGE SCALE GENOMIC DNA]</scope>
</reference>
<name>A0A8S1F038_9PELO</name>
<dbReference type="InterPro" id="IPR053365">
    <property type="entry name" value="Nematode_rcpt-like"/>
</dbReference>
<keyword evidence="5 6" id="KW-0472">Membrane</keyword>
<proteinExistence type="inferred from homology"/>
<evidence type="ECO:0000256" key="2">
    <source>
        <dbReference type="ARBA" id="ARBA00006803"/>
    </source>
</evidence>
<keyword evidence="8" id="KW-1185">Reference proteome</keyword>
<accession>A0A8S1F038</accession>
<comment type="similarity">
    <text evidence="2">Belongs to the nematode receptor-like protein sre family.</text>
</comment>
<evidence type="ECO:0000256" key="1">
    <source>
        <dbReference type="ARBA" id="ARBA00004141"/>
    </source>
</evidence>
<dbReference type="GO" id="GO:0016020">
    <property type="term" value="C:membrane"/>
    <property type="evidence" value="ECO:0007669"/>
    <property type="project" value="UniProtKB-SubCell"/>
</dbReference>
<evidence type="ECO:0000313" key="7">
    <source>
        <dbReference type="EMBL" id="CAB3403764.1"/>
    </source>
</evidence>
<feature type="transmembrane region" description="Helical" evidence="6">
    <location>
        <begin position="153"/>
        <end position="170"/>
    </location>
</feature>
<dbReference type="EMBL" id="CADEPM010000004">
    <property type="protein sequence ID" value="CAB3403764.1"/>
    <property type="molecule type" value="Genomic_DNA"/>
</dbReference>
<comment type="subcellular location">
    <subcellularLocation>
        <location evidence="1">Membrane</location>
        <topology evidence="1">Multi-pass membrane protein</topology>
    </subcellularLocation>
</comment>
<dbReference type="Proteomes" id="UP000494206">
    <property type="component" value="Unassembled WGS sequence"/>
</dbReference>
<dbReference type="InterPro" id="IPR004151">
    <property type="entry name" value="7TM_GPCR_serpentine_rcpt_Sre"/>
</dbReference>
<feature type="transmembrane region" description="Helical" evidence="6">
    <location>
        <begin position="68"/>
        <end position="89"/>
    </location>
</feature>
<dbReference type="Pfam" id="PF03125">
    <property type="entry name" value="Sre"/>
    <property type="match status" value="1"/>
</dbReference>
<protein>
    <submittedName>
        <fullName evidence="7">Uncharacterized protein</fullName>
    </submittedName>
</protein>
<evidence type="ECO:0000256" key="5">
    <source>
        <dbReference type="ARBA" id="ARBA00023136"/>
    </source>
</evidence>
<evidence type="ECO:0000256" key="4">
    <source>
        <dbReference type="ARBA" id="ARBA00022989"/>
    </source>
</evidence>
<sequence>MYEYFWTDNINEMVPIPCVIDEWSLFLGSLLVVHYSTSMTSCIFFISMERLFASYYLNDYEKRSRRHISVLIIAISVVVSWIVSIIFTANILNFVAFYTISAFVILISVLMYYLIWVYNKKIAKRMSTSFHYSLAKRFQTKENLLALKLTRRVSMVIFSFLFIFFTILLITYNSVTTFYWKYFMYSMDTVVNIYPIILCPVVLTSVDDWKHDVLQELPFLKLLVKTSKVAEKSVELQIESQKVAHFTQLSNVWI</sequence>
<evidence type="ECO:0000256" key="3">
    <source>
        <dbReference type="ARBA" id="ARBA00022692"/>
    </source>
</evidence>
<evidence type="ECO:0000313" key="8">
    <source>
        <dbReference type="Proteomes" id="UP000494206"/>
    </source>
</evidence>
<feature type="transmembrane region" description="Helical" evidence="6">
    <location>
        <begin position="23"/>
        <end position="47"/>
    </location>
</feature>
<dbReference type="PANTHER" id="PTHR47757">
    <property type="entry name" value="SERPENTINE RECEPTOR, CLASS E (EPSILON)-RELATED"/>
    <property type="match status" value="1"/>
</dbReference>
<dbReference type="AlphaFoldDB" id="A0A8S1F038"/>
<feature type="transmembrane region" description="Helical" evidence="6">
    <location>
        <begin position="182"/>
        <end position="203"/>
    </location>
</feature>
<dbReference type="GO" id="GO:0007606">
    <property type="term" value="P:sensory perception of chemical stimulus"/>
    <property type="evidence" value="ECO:0007669"/>
    <property type="project" value="InterPro"/>
</dbReference>
<keyword evidence="3 6" id="KW-0812">Transmembrane</keyword>
<organism evidence="7 8">
    <name type="scientific">Caenorhabditis bovis</name>
    <dbReference type="NCBI Taxonomy" id="2654633"/>
    <lineage>
        <taxon>Eukaryota</taxon>
        <taxon>Metazoa</taxon>
        <taxon>Ecdysozoa</taxon>
        <taxon>Nematoda</taxon>
        <taxon>Chromadorea</taxon>
        <taxon>Rhabditida</taxon>
        <taxon>Rhabditina</taxon>
        <taxon>Rhabditomorpha</taxon>
        <taxon>Rhabditoidea</taxon>
        <taxon>Rhabditidae</taxon>
        <taxon>Peloderinae</taxon>
        <taxon>Caenorhabditis</taxon>
    </lineage>
</organism>
<gene>
    <name evidence="7" type="ORF">CBOVIS_LOCUS6183</name>
</gene>